<dbReference type="OMA" id="RMGCQRV"/>
<name>A0A9R1QWK0_TRITD</name>
<gene>
    <name evidence="2" type="ORF">TRITD_3Bv1G256030</name>
</gene>
<accession>A0A9R1QWK0</accession>
<evidence type="ECO:0000259" key="1">
    <source>
        <dbReference type="Pfam" id="PF13456"/>
    </source>
</evidence>
<dbReference type="Pfam" id="PF13456">
    <property type="entry name" value="RVT_3"/>
    <property type="match status" value="1"/>
</dbReference>
<dbReference type="InterPro" id="IPR052929">
    <property type="entry name" value="RNase_H-like_EbsB-rel"/>
</dbReference>
<reference evidence="2 3" key="1">
    <citation type="submission" date="2017-09" db="EMBL/GenBank/DDBJ databases">
        <authorList>
            <consortium name="International Durum Wheat Genome Sequencing Consortium (IDWGSC)"/>
            <person name="Milanesi L."/>
        </authorList>
    </citation>
    <scope>NUCLEOTIDE SEQUENCE [LARGE SCALE GENOMIC DNA]</scope>
    <source>
        <strain evidence="3">cv. Svevo</strain>
    </source>
</reference>
<dbReference type="CDD" id="cd06222">
    <property type="entry name" value="RNase_H_like"/>
    <property type="match status" value="1"/>
</dbReference>
<dbReference type="GO" id="GO:0003676">
    <property type="term" value="F:nucleic acid binding"/>
    <property type="evidence" value="ECO:0007669"/>
    <property type="project" value="InterPro"/>
</dbReference>
<protein>
    <recommendedName>
        <fullName evidence="1">RNase H type-1 domain-containing protein</fullName>
    </recommendedName>
</protein>
<keyword evidence="3" id="KW-1185">Reference proteome</keyword>
<feature type="domain" description="RNase H type-1" evidence="1">
    <location>
        <begin position="6"/>
        <end position="76"/>
    </location>
</feature>
<proteinExistence type="predicted"/>
<dbReference type="PANTHER" id="PTHR47074:SF11">
    <property type="entry name" value="REVERSE TRANSCRIPTASE-LIKE PROTEIN"/>
    <property type="match status" value="1"/>
</dbReference>
<organism evidence="2 3">
    <name type="scientific">Triticum turgidum subsp. durum</name>
    <name type="common">Durum wheat</name>
    <name type="synonym">Triticum durum</name>
    <dbReference type="NCBI Taxonomy" id="4567"/>
    <lineage>
        <taxon>Eukaryota</taxon>
        <taxon>Viridiplantae</taxon>
        <taxon>Streptophyta</taxon>
        <taxon>Embryophyta</taxon>
        <taxon>Tracheophyta</taxon>
        <taxon>Spermatophyta</taxon>
        <taxon>Magnoliopsida</taxon>
        <taxon>Liliopsida</taxon>
        <taxon>Poales</taxon>
        <taxon>Poaceae</taxon>
        <taxon>BOP clade</taxon>
        <taxon>Pooideae</taxon>
        <taxon>Triticodae</taxon>
        <taxon>Triticeae</taxon>
        <taxon>Triticinae</taxon>
        <taxon>Triticum</taxon>
    </lineage>
</organism>
<dbReference type="InterPro" id="IPR002156">
    <property type="entry name" value="RNaseH_domain"/>
</dbReference>
<dbReference type="EMBL" id="LT934116">
    <property type="protein sequence ID" value="VAH84830.1"/>
    <property type="molecule type" value="Genomic_DNA"/>
</dbReference>
<evidence type="ECO:0000313" key="2">
    <source>
        <dbReference type="EMBL" id="VAH84830.1"/>
    </source>
</evidence>
<dbReference type="PANTHER" id="PTHR47074">
    <property type="entry name" value="BNAC02G40300D PROTEIN"/>
    <property type="match status" value="1"/>
</dbReference>
<dbReference type="InterPro" id="IPR044730">
    <property type="entry name" value="RNase_H-like_dom_plant"/>
</dbReference>
<dbReference type="GO" id="GO:0004523">
    <property type="term" value="F:RNA-DNA hybrid ribonuclease activity"/>
    <property type="evidence" value="ECO:0007669"/>
    <property type="project" value="InterPro"/>
</dbReference>
<dbReference type="Proteomes" id="UP000324705">
    <property type="component" value="Chromosome 3B"/>
</dbReference>
<dbReference type="Gramene" id="TRITD3Bv1G256030.1">
    <property type="protein sequence ID" value="TRITD3Bv1G256030.1"/>
    <property type="gene ID" value="TRITD3Bv1G256030"/>
</dbReference>
<evidence type="ECO:0000313" key="3">
    <source>
        <dbReference type="Proteomes" id="UP000324705"/>
    </source>
</evidence>
<sequence>MLYDVNEASRMGCQRVILETDAAVLKQAITSDLYDYSSLGIVFKEIRAVMQSSFQSCKVETCPRACNIPAHYLAAHGVTMERRSYQIWLDPLPRDVKNLVVGESSLPC</sequence>
<dbReference type="AlphaFoldDB" id="A0A9R1QWK0"/>